<reference evidence="1" key="1">
    <citation type="submission" date="2022-05" db="EMBL/GenBank/DDBJ databases">
        <title>Comparative Genomics of Spacecraft Associated Microbes.</title>
        <authorList>
            <person name="Tran M.T."/>
            <person name="Wright A."/>
            <person name="Seuylemezian A."/>
            <person name="Eisen J."/>
            <person name="Coil D."/>
        </authorList>
    </citation>
    <scope>NUCLEOTIDE SEQUENCE</scope>
    <source>
        <strain evidence="1">FAIRING 10M-2.2</strain>
    </source>
</reference>
<comment type="caution">
    <text evidence="1">The sequence shown here is derived from an EMBL/GenBank/DDBJ whole genome shotgun (WGS) entry which is preliminary data.</text>
</comment>
<dbReference type="Proteomes" id="UP001202289">
    <property type="component" value="Unassembled WGS sequence"/>
</dbReference>
<evidence type="ECO:0000313" key="2">
    <source>
        <dbReference type="Proteomes" id="UP001202289"/>
    </source>
</evidence>
<keyword evidence="2" id="KW-1185">Reference proteome</keyword>
<accession>A0ACC6A395</accession>
<name>A0ACC6A395_9BACI</name>
<protein>
    <submittedName>
        <fullName evidence="1">NAD-dependent epimerase/dehydratase family protein</fullName>
    </submittedName>
</protein>
<organism evidence="1 2">
    <name type="scientific">Bacillus cytotoxicus</name>
    <dbReference type="NCBI Taxonomy" id="580165"/>
    <lineage>
        <taxon>Bacteria</taxon>
        <taxon>Bacillati</taxon>
        <taxon>Bacillota</taxon>
        <taxon>Bacilli</taxon>
        <taxon>Bacillales</taxon>
        <taxon>Bacillaceae</taxon>
        <taxon>Bacillus</taxon>
        <taxon>Bacillus cereus group</taxon>
    </lineage>
</organism>
<gene>
    <name evidence="1" type="ORF">M3215_05925</name>
</gene>
<sequence length="295" mass="33893">MKILITGDKGYVGMSLKKWLSQWPDKYSVDHISLRNEEWKKEDFSQYDVLFHVAAIVHKKEQPEMESLYYKINRNLTVELANKAKRSGIKQFIFMSTVAVYGQIGEIGKEVVIDENTPCLPTTFYGKSKLEAEIELDKLRDENFKIAILRVPMVYGPGCPGNYEHLKRLTIKLPVFPSVSNKRSMIFINNLSEFVRLLIDNQDQGLFFPQNKEYVNTSELVKLIAKEKSKKIYLSKTLSIGLNLLCRRVNIANKVFGNLIIDSRLSGYMGYKYCVVDLVKSIEACEKNIEIGARN</sequence>
<evidence type="ECO:0000313" key="1">
    <source>
        <dbReference type="EMBL" id="MCM3735367.1"/>
    </source>
</evidence>
<proteinExistence type="predicted"/>
<dbReference type="EMBL" id="JAMBOP010000005">
    <property type="protein sequence ID" value="MCM3735367.1"/>
    <property type="molecule type" value="Genomic_DNA"/>
</dbReference>